<evidence type="ECO:0000313" key="6">
    <source>
        <dbReference type="Proteomes" id="UP001642464"/>
    </source>
</evidence>
<evidence type="ECO:0000259" key="4">
    <source>
        <dbReference type="Pfam" id="PF01612"/>
    </source>
</evidence>
<protein>
    <submittedName>
        <fullName evidence="5">POLAc domain-containing protein</fullName>
    </submittedName>
</protein>
<dbReference type="Proteomes" id="UP001642464">
    <property type="component" value="Unassembled WGS sequence"/>
</dbReference>
<feature type="domain" description="3'-5' exonuclease" evidence="4">
    <location>
        <begin position="3"/>
        <end position="186"/>
    </location>
</feature>
<evidence type="ECO:0000256" key="1">
    <source>
        <dbReference type="ARBA" id="ARBA00022705"/>
    </source>
</evidence>
<dbReference type="Gene3D" id="3.30.420.10">
    <property type="entry name" value="Ribonuclease H-like superfamily/Ribonuclease H"/>
    <property type="match status" value="1"/>
</dbReference>
<evidence type="ECO:0000313" key="5">
    <source>
        <dbReference type="EMBL" id="CAK9074180.1"/>
    </source>
</evidence>
<sequence>MRVIAADTETFLIGPENVAPKLVCLTYAFRDEDGELQTFLTGNGDDCIEDDLRDLFAPGHILVWHNAAYDLGVICESYPDLEPLVWQKLIAGEITDTKIRQKLLNLSTHGKLDMLYLPDGSSRKIGYSLANLVLDYLGLDISADKTGDDVWRMNYHTLDGLCAAQYPRDAAAYAMDDASLTLQVYECQEDRIETDDGHASCSTAPFHTAADFSLFCMTINGMAVDANEVELVEAWLEDELDGEALEPLYEAGILRRPEPARPHANQLKKALAALGLEEPPDSWEPHLDALADAGIKTTAPKAATLNRKELVARVEALCKEHGIELKLTDKGGTSTDSEVIDNIASLDPVMECYQHRQSLQKLVTTEIPRMKWEGETAPVVHFNYNVLLETGRTSSFAGKLFPSGNGQQIHPKIRPCYVPRKGNVLYSVDYSTLELVCVAQTTLDLFGYSVHADKINAGYDLHSYLGSGLATKLSPQFQEMLTAHGITDRDDGYHLFKTLNEDDKPFYKLWRNFSKPNGLGFPGGLGVLTMIVFAKKTYGIDYVAIAAERFEKFPHEFDTDLWAPKLWRYGQRSKKRGGLGYGWKAESDFEWTPMMKALALTSELRGIWLDTYPEMVDYFEWSMQTPAAEGAKAAVINLVRAARDPSQQSILYGTLPVNFVHDEVLGEIPEDDLMHERANEVRRILEDSMAVVIRDVKALGQGGGARVRRRRPPDSVGTEMTKPIPKKKPPAGRKVQDADGVVRQPRRSKWSDHIEGILALDPGQGWQIPVEPGADNDKFRRAVRKMVTRYVQPHSSFTYRCELTAQREVLVSCHG</sequence>
<comment type="caution">
    <text evidence="5">The sequence shown here is derived from an EMBL/GenBank/DDBJ whole genome shotgun (WGS) entry which is preliminary data.</text>
</comment>
<dbReference type="InterPro" id="IPR043502">
    <property type="entry name" value="DNA/RNA_pol_sf"/>
</dbReference>
<feature type="domain" description="DNA-directed DNA polymerase family A palm" evidence="3">
    <location>
        <begin position="316"/>
        <end position="465"/>
    </location>
</feature>
<evidence type="ECO:0000259" key="3">
    <source>
        <dbReference type="Pfam" id="PF00476"/>
    </source>
</evidence>
<dbReference type="SUPFAM" id="SSF56672">
    <property type="entry name" value="DNA/RNA polymerases"/>
    <property type="match status" value="1"/>
</dbReference>
<dbReference type="InterPro" id="IPR002298">
    <property type="entry name" value="DNA_polymerase_A"/>
</dbReference>
<dbReference type="SUPFAM" id="SSF53098">
    <property type="entry name" value="Ribonuclease H-like"/>
    <property type="match status" value="1"/>
</dbReference>
<organism evidence="5 6">
    <name type="scientific">Durusdinium trenchii</name>
    <dbReference type="NCBI Taxonomy" id="1381693"/>
    <lineage>
        <taxon>Eukaryota</taxon>
        <taxon>Sar</taxon>
        <taxon>Alveolata</taxon>
        <taxon>Dinophyceae</taxon>
        <taxon>Suessiales</taxon>
        <taxon>Symbiodiniaceae</taxon>
        <taxon>Durusdinium</taxon>
    </lineage>
</organism>
<keyword evidence="6" id="KW-1185">Reference proteome</keyword>
<dbReference type="PANTHER" id="PTHR10133">
    <property type="entry name" value="DNA POLYMERASE I"/>
    <property type="match status" value="1"/>
</dbReference>
<dbReference type="InterPro" id="IPR036397">
    <property type="entry name" value="RNaseH_sf"/>
</dbReference>
<evidence type="ECO:0000256" key="2">
    <source>
        <dbReference type="SAM" id="MobiDB-lite"/>
    </source>
</evidence>
<dbReference type="InterPro" id="IPR012337">
    <property type="entry name" value="RNaseH-like_sf"/>
</dbReference>
<name>A0ABP0PHI1_9DINO</name>
<dbReference type="EMBL" id="CAXAMM010035402">
    <property type="protein sequence ID" value="CAK9074180.1"/>
    <property type="molecule type" value="Genomic_DNA"/>
</dbReference>
<reference evidence="5 6" key="1">
    <citation type="submission" date="2024-02" db="EMBL/GenBank/DDBJ databases">
        <authorList>
            <person name="Chen Y."/>
            <person name="Shah S."/>
            <person name="Dougan E. K."/>
            <person name="Thang M."/>
            <person name="Chan C."/>
        </authorList>
    </citation>
    <scope>NUCLEOTIDE SEQUENCE [LARGE SCALE GENOMIC DNA]</scope>
</reference>
<proteinExistence type="predicted"/>
<dbReference type="PANTHER" id="PTHR10133:SF27">
    <property type="entry name" value="DNA POLYMERASE NU"/>
    <property type="match status" value="1"/>
</dbReference>
<dbReference type="InterPro" id="IPR001098">
    <property type="entry name" value="DNA-dir_DNA_pol_A_palm_dom"/>
</dbReference>
<gene>
    <name evidence="5" type="ORF">SCF082_LOCUS36155</name>
</gene>
<feature type="region of interest" description="Disordered" evidence="2">
    <location>
        <begin position="702"/>
        <end position="748"/>
    </location>
</feature>
<accession>A0ABP0PHI1</accession>
<dbReference type="Pfam" id="PF01612">
    <property type="entry name" value="DNA_pol_A_exo1"/>
    <property type="match status" value="1"/>
</dbReference>
<dbReference type="InterPro" id="IPR002562">
    <property type="entry name" value="3'-5'_exonuclease_dom"/>
</dbReference>
<dbReference type="Pfam" id="PF00476">
    <property type="entry name" value="DNA_pol_A"/>
    <property type="match status" value="1"/>
</dbReference>
<keyword evidence="1" id="KW-0235">DNA replication</keyword>